<gene>
    <name evidence="2" type="ORF">KY290_027181</name>
</gene>
<organism evidence="2 3">
    <name type="scientific">Solanum tuberosum</name>
    <name type="common">Potato</name>
    <dbReference type="NCBI Taxonomy" id="4113"/>
    <lineage>
        <taxon>Eukaryota</taxon>
        <taxon>Viridiplantae</taxon>
        <taxon>Streptophyta</taxon>
        <taxon>Embryophyta</taxon>
        <taxon>Tracheophyta</taxon>
        <taxon>Spermatophyta</taxon>
        <taxon>Magnoliopsida</taxon>
        <taxon>eudicotyledons</taxon>
        <taxon>Gunneridae</taxon>
        <taxon>Pentapetalae</taxon>
        <taxon>asterids</taxon>
        <taxon>lamiids</taxon>
        <taxon>Solanales</taxon>
        <taxon>Solanaceae</taxon>
        <taxon>Solanoideae</taxon>
        <taxon>Solaneae</taxon>
        <taxon>Solanum</taxon>
    </lineage>
</organism>
<evidence type="ECO:0000256" key="1">
    <source>
        <dbReference type="SAM" id="MobiDB-lite"/>
    </source>
</evidence>
<evidence type="ECO:0000313" key="2">
    <source>
        <dbReference type="EMBL" id="KAH0747949.1"/>
    </source>
</evidence>
<feature type="compositionally biased region" description="Acidic residues" evidence="1">
    <location>
        <begin position="167"/>
        <end position="193"/>
    </location>
</feature>
<name>A0ABQ7UEV4_SOLTU</name>
<keyword evidence="3" id="KW-1185">Reference proteome</keyword>
<dbReference type="Proteomes" id="UP000826656">
    <property type="component" value="Unassembled WGS sequence"/>
</dbReference>
<reference evidence="2 3" key="1">
    <citation type="journal article" date="2021" name="bioRxiv">
        <title>Chromosome-scale and haplotype-resolved genome assembly of a tetraploid potato cultivar.</title>
        <authorList>
            <person name="Sun H."/>
            <person name="Jiao W.-B."/>
            <person name="Krause K."/>
            <person name="Campoy J.A."/>
            <person name="Goel M."/>
            <person name="Folz-Donahue K."/>
            <person name="Kukat C."/>
            <person name="Huettel B."/>
            <person name="Schneeberger K."/>
        </authorList>
    </citation>
    <scope>NUCLEOTIDE SEQUENCE [LARGE SCALE GENOMIC DNA]</scope>
    <source>
        <strain evidence="2">SolTubOtavaFocal</strain>
        <tissue evidence="2">Leaves</tissue>
    </source>
</reference>
<proteinExistence type="predicted"/>
<feature type="region of interest" description="Disordered" evidence="1">
    <location>
        <begin position="123"/>
        <end position="197"/>
    </location>
</feature>
<sequence length="227" mass="24859">MDVYVTLRFHHGGKLQQKPRIKYEGVKEIGYNCSACVVYIKPPKCRRVVEVKSDRDIMGILKKLLCPPPPEIGYLNDVGGESNTTFDKESSQTFEGSEGLGFEEAAQPEEPIMGEELGMTSANVGEDLGRDSAGVGEDLGRDSVSVGEDLGGTSSVVAASDIPEVGFDWESETEASDDSDNADLSDEGEDEYGSDVHEEIINLRKEKRAAKIKKREKKRALDLKELI</sequence>
<evidence type="ECO:0000313" key="3">
    <source>
        <dbReference type="Proteomes" id="UP000826656"/>
    </source>
</evidence>
<dbReference type="EMBL" id="JAIVGD010000019">
    <property type="protein sequence ID" value="KAH0747949.1"/>
    <property type="molecule type" value="Genomic_DNA"/>
</dbReference>
<protein>
    <submittedName>
        <fullName evidence="2">Uncharacterized protein</fullName>
    </submittedName>
</protein>
<accession>A0ABQ7UEV4</accession>
<comment type="caution">
    <text evidence="2">The sequence shown here is derived from an EMBL/GenBank/DDBJ whole genome shotgun (WGS) entry which is preliminary data.</text>
</comment>